<dbReference type="InterPro" id="IPR003848">
    <property type="entry name" value="DUF218"/>
</dbReference>
<organism evidence="3 4">
    <name type="scientific">Skermania pinensis</name>
    <dbReference type="NCBI Taxonomy" id="39122"/>
    <lineage>
        <taxon>Bacteria</taxon>
        <taxon>Bacillati</taxon>
        <taxon>Actinomycetota</taxon>
        <taxon>Actinomycetes</taxon>
        <taxon>Mycobacteriales</taxon>
        <taxon>Gordoniaceae</taxon>
        <taxon>Skermania</taxon>
    </lineage>
</organism>
<dbReference type="CDD" id="cd06259">
    <property type="entry name" value="YdcF-like"/>
    <property type="match status" value="1"/>
</dbReference>
<protein>
    <submittedName>
        <fullName evidence="3">YdcF family protein</fullName>
    </submittedName>
</protein>
<evidence type="ECO:0000313" key="4">
    <source>
        <dbReference type="Proteomes" id="UP000887023"/>
    </source>
</evidence>
<reference evidence="3" key="1">
    <citation type="submission" date="2021-07" db="EMBL/GenBank/DDBJ databases">
        <title>Candidatus Kaistella beijingensis sp. nov. isolated from a municipal wastewater treatment plant is involved in sludge foaming.</title>
        <authorList>
            <person name="Song Y."/>
            <person name="Liu S.-J."/>
        </authorList>
    </citation>
    <scope>NUCLEOTIDE SEQUENCE</scope>
    <source>
        <strain evidence="3">DSM 43998</strain>
    </source>
</reference>
<keyword evidence="1" id="KW-1133">Transmembrane helix</keyword>
<keyword evidence="4" id="KW-1185">Reference proteome</keyword>
<evidence type="ECO:0000256" key="1">
    <source>
        <dbReference type="SAM" id="Phobius"/>
    </source>
</evidence>
<feature type="domain" description="DUF218" evidence="2">
    <location>
        <begin position="39"/>
        <end position="152"/>
    </location>
</feature>
<dbReference type="EMBL" id="CP079105">
    <property type="protein sequence ID" value="QXQ13799.1"/>
    <property type="molecule type" value="Genomic_DNA"/>
</dbReference>
<proteinExistence type="predicted"/>
<dbReference type="RefSeq" id="WP_066473584.1">
    <property type="nucleotide sequence ID" value="NZ_CBCRUZ010000015.1"/>
</dbReference>
<dbReference type="Pfam" id="PF02698">
    <property type="entry name" value="DUF218"/>
    <property type="match status" value="1"/>
</dbReference>
<keyword evidence="1" id="KW-0472">Membrane</keyword>
<gene>
    <name evidence="3" type="ORF">KV203_18795</name>
</gene>
<evidence type="ECO:0000259" key="2">
    <source>
        <dbReference type="Pfam" id="PF02698"/>
    </source>
</evidence>
<keyword evidence="1" id="KW-0812">Transmembrane</keyword>
<dbReference type="Proteomes" id="UP000887023">
    <property type="component" value="Chromosome"/>
</dbReference>
<sequence length="177" mass="19962">MWRRRRYRYLAVAVVPVAITVALWPVYVRPQADPLARADAIVVLGGAHDGREELGLQLAAAGWAPQVVFSNPYAYSSLMSRICHGGYSFRVSCFRPDPGTTRGEGREIARRAEQEGWHRVIVVTFTPHVSRSRYIIGRCWDGDITMAAVPSRLSPQVWAFNYIYQSFGYARAVLEKC</sequence>
<evidence type="ECO:0000313" key="3">
    <source>
        <dbReference type="EMBL" id="QXQ13799.1"/>
    </source>
</evidence>
<accession>A0ABX8S7L3</accession>
<feature type="transmembrane region" description="Helical" evidence="1">
    <location>
        <begin position="7"/>
        <end position="27"/>
    </location>
</feature>
<name>A0ABX8S7L3_9ACTN</name>